<keyword evidence="2" id="KW-0719">Serine esterase</keyword>
<dbReference type="GO" id="GO:0052689">
    <property type="term" value="F:carboxylic ester hydrolase activity"/>
    <property type="evidence" value="ECO:0007669"/>
    <property type="project" value="UniProtKB-KW"/>
</dbReference>
<accession>Q73UE0</accession>
<dbReference type="eggNOG" id="ENOG5030PZC">
    <property type="taxonomic scope" value="Bacteria"/>
</dbReference>
<keyword evidence="7" id="KW-1185">Reference proteome</keyword>
<evidence type="ECO:0000256" key="3">
    <source>
        <dbReference type="ARBA" id="ARBA00022801"/>
    </source>
</evidence>
<dbReference type="Pfam" id="PF01083">
    <property type="entry name" value="Cutinase"/>
    <property type="match status" value="1"/>
</dbReference>
<protein>
    <recommendedName>
        <fullName evidence="8">Cutinase</fullName>
    </recommendedName>
</protein>
<keyword evidence="5" id="KW-0472">Membrane</keyword>
<dbReference type="HOGENOM" id="CLU_040058_3_0_11"/>
<keyword evidence="4" id="KW-1015">Disulfide bond</keyword>
<dbReference type="Gene3D" id="3.40.50.1820">
    <property type="entry name" value="alpha/beta hydrolase"/>
    <property type="match status" value="1"/>
</dbReference>
<dbReference type="PANTHER" id="PTHR33630:SF9">
    <property type="entry name" value="CUTINASE 4"/>
    <property type="match status" value="1"/>
</dbReference>
<dbReference type="EMBL" id="AE016958">
    <property type="protein sequence ID" value="AAS05978.1"/>
    <property type="molecule type" value="Genomic_DNA"/>
</dbReference>
<keyword evidence="3" id="KW-0378">Hydrolase</keyword>
<organism evidence="6 7">
    <name type="scientific">Mycolicibacterium paratuberculosis (strain ATCC BAA-968 / K-10)</name>
    <name type="common">Mycobacterium paratuberculosis</name>
    <dbReference type="NCBI Taxonomy" id="262316"/>
    <lineage>
        <taxon>Bacteria</taxon>
        <taxon>Bacillati</taxon>
        <taxon>Actinomycetota</taxon>
        <taxon>Actinomycetes</taxon>
        <taxon>Mycobacteriales</taxon>
        <taxon>Mycobacteriaceae</taxon>
        <taxon>Mycobacterium</taxon>
        <taxon>Mycobacterium avium complex (MAC)</taxon>
    </lineage>
</organism>
<dbReference type="AlphaFoldDB" id="Q73UE0"/>
<evidence type="ECO:0000313" key="6">
    <source>
        <dbReference type="EMBL" id="AAS05978.1"/>
    </source>
</evidence>
<dbReference type="InterPro" id="IPR000675">
    <property type="entry name" value="Cutinase/axe"/>
</dbReference>
<evidence type="ECO:0008006" key="8">
    <source>
        <dbReference type="Google" id="ProtNLM"/>
    </source>
</evidence>
<evidence type="ECO:0000256" key="2">
    <source>
        <dbReference type="ARBA" id="ARBA00022487"/>
    </source>
</evidence>
<dbReference type="PANTHER" id="PTHR33630">
    <property type="entry name" value="CUTINASE RV1984C-RELATED-RELATED"/>
    <property type="match status" value="1"/>
</dbReference>
<dbReference type="SMART" id="SM01110">
    <property type="entry name" value="Cutinase"/>
    <property type="match status" value="1"/>
</dbReference>
<keyword evidence="5" id="KW-1133">Transmembrane helix</keyword>
<comment type="similarity">
    <text evidence="1">Belongs to the cutinase family.</text>
</comment>
<feature type="transmembrane region" description="Helical" evidence="5">
    <location>
        <begin position="16"/>
        <end position="36"/>
    </location>
</feature>
<gene>
    <name evidence="6" type="ordered locus">MAP_3428c</name>
</gene>
<dbReference type="SUPFAM" id="SSF53474">
    <property type="entry name" value="alpha/beta-Hydrolases"/>
    <property type="match status" value="1"/>
</dbReference>
<keyword evidence="5" id="KW-0812">Transmembrane</keyword>
<dbReference type="Proteomes" id="UP000000580">
    <property type="component" value="Chromosome"/>
</dbReference>
<evidence type="ECO:0000256" key="4">
    <source>
        <dbReference type="ARBA" id="ARBA00023157"/>
    </source>
</evidence>
<dbReference type="KEGG" id="mpa:MAP_3428c"/>
<dbReference type="ESTHER" id="mycpa-q73ue0">
    <property type="family name" value="Cutinase"/>
</dbReference>
<sequence>MSGGCARIWRMNLRGWPVVGPAIGTVVAVALSVVAITCGPAPRAAADGCPDVQLIFARGTAEPPGLGAVGDALFAALQPALGNRNVDAYAVNYPASYNFLTTADGANDARDHIAEMVDRCPSTRLVLGGFSQGAAAVSMLAGVPPVGQRIGNFGSAPPLDPGLASKIAAVAVFGNPGNRFNTPLSTTGAFAGRAIDLCSDGDPVCVVGGRDRDAHHVYEDPPYPAQAAGFIAGRV</sequence>
<dbReference type="STRING" id="262316.MAP_3428c"/>
<evidence type="ECO:0000256" key="1">
    <source>
        <dbReference type="ARBA" id="ARBA00007534"/>
    </source>
</evidence>
<proteinExistence type="inferred from homology"/>
<evidence type="ECO:0000313" key="7">
    <source>
        <dbReference type="Proteomes" id="UP000000580"/>
    </source>
</evidence>
<evidence type="ECO:0000256" key="5">
    <source>
        <dbReference type="SAM" id="Phobius"/>
    </source>
</evidence>
<reference evidence="6 7" key="1">
    <citation type="journal article" date="2005" name="Proc. Natl. Acad. Sci. U.S.A.">
        <title>The complete genome sequence of Mycobacterium avium subspecies paratuberculosis.</title>
        <authorList>
            <person name="Li L."/>
            <person name="Bannantine J.P."/>
            <person name="Zhang Q."/>
            <person name="Amonsin A."/>
            <person name="May B.J."/>
            <person name="Alt D."/>
            <person name="Banerji N."/>
            <person name="Kanjilal S."/>
            <person name="Kapur V."/>
        </authorList>
    </citation>
    <scope>NUCLEOTIDE SEQUENCE [LARGE SCALE GENOMIC DNA]</scope>
    <source>
        <strain evidence="7">ATCC BAA-968 / K-10</strain>
    </source>
</reference>
<name>Q73UE0_MYCPA</name>
<dbReference type="InterPro" id="IPR029058">
    <property type="entry name" value="AB_hydrolase_fold"/>
</dbReference>